<feature type="compositionally biased region" description="Polar residues" evidence="1">
    <location>
        <begin position="477"/>
        <end position="487"/>
    </location>
</feature>
<feature type="compositionally biased region" description="Acidic residues" evidence="1">
    <location>
        <begin position="323"/>
        <end position="345"/>
    </location>
</feature>
<keyword evidence="3" id="KW-1185">Reference proteome</keyword>
<name>A0A9P8UCJ6_9PEZI</name>
<dbReference type="EMBL" id="JAGPXC010000009">
    <property type="protein sequence ID" value="KAH6646776.1"/>
    <property type="molecule type" value="Genomic_DNA"/>
</dbReference>
<evidence type="ECO:0000313" key="2">
    <source>
        <dbReference type="EMBL" id="KAH6646776.1"/>
    </source>
</evidence>
<organism evidence="2 3">
    <name type="scientific">Truncatella angustata</name>
    <dbReference type="NCBI Taxonomy" id="152316"/>
    <lineage>
        <taxon>Eukaryota</taxon>
        <taxon>Fungi</taxon>
        <taxon>Dikarya</taxon>
        <taxon>Ascomycota</taxon>
        <taxon>Pezizomycotina</taxon>
        <taxon>Sordariomycetes</taxon>
        <taxon>Xylariomycetidae</taxon>
        <taxon>Amphisphaeriales</taxon>
        <taxon>Sporocadaceae</taxon>
        <taxon>Truncatella</taxon>
    </lineage>
</organism>
<feature type="region of interest" description="Disordered" evidence="1">
    <location>
        <begin position="295"/>
        <end position="531"/>
    </location>
</feature>
<reference evidence="2" key="1">
    <citation type="journal article" date="2021" name="Nat. Commun.">
        <title>Genetic determinants of endophytism in the Arabidopsis root mycobiome.</title>
        <authorList>
            <person name="Mesny F."/>
            <person name="Miyauchi S."/>
            <person name="Thiergart T."/>
            <person name="Pickel B."/>
            <person name="Atanasova L."/>
            <person name="Karlsson M."/>
            <person name="Huettel B."/>
            <person name="Barry K.W."/>
            <person name="Haridas S."/>
            <person name="Chen C."/>
            <person name="Bauer D."/>
            <person name="Andreopoulos W."/>
            <person name="Pangilinan J."/>
            <person name="LaButti K."/>
            <person name="Riley R."/>
            <person name="Lipzen A."/>
            <person name="Clum A."/>
            <person name="Drula E."/>
            <person name="Henrissat B."/>
            <person name="Kohler A."/>
            <person name="Grigoriev I.V."/>
            <person name="Martin F.M."/>
            <person name="Hacquard S."/>
        </authorList>
    </citation>
    <scope>NUCLEOTIDE SEQUENCE</scope>
    <source>
        <strain evidence="2">MPI-SDFR-AT-0073</strain>
    </source>
</reference>
<dbReference type="RefSeq" id="XP_045953290.1">
    <property type="nucleotide sequence ID" value="XM_046103862.1"/>
</dbReference>
<evidence type="ECO:0000313" key="3">
    <source>
        <dbReference type="Proteomes" id="UP000758603"/>
    </source>
</evidence>
<protein>
    <submittedName>
        <fullName evidence="2">Uncharacterized protein</fullName>
    </submittedName>
</protein>
<dbReference type="OrthoDB" id="5404794at2759"/>
<feature type="compositionally biased region" description="Basic and acidic residues" evidence="1">
    <location>
        <begin position="166"/>
        <end position="192"/>
    </location>
</feature>
<proteinExistence type="predicted"/>
<feature type="compositionally biased region" description="Polar residues" evidence="1">
    <location>
        <begin position="125"/>
        <end position="135"/>
    </location>
</feature>
<sequence>MASRRVIADSDDEDEGLSPIKAFAEFEAHDPRLDMEPLSPQHQPAGPILRQPSLLAVANAQNDTSGSTDPSFFANIFDEQQDKAMQQSHLIENIVRLSQKASAGSRDVSSPANGKAKSKGKKTPVNASSTATDITSPLVLKKPGPRKSQLVQMSDATEFTTPRKSAGKDQWDIPSSDDEHGKTAKKGVRESDSNADDSSKFYVAPSSLSASQRRQYRKVQISGSHSGHSTIPDSAALMQPHSNHKSSCATTVAVSTPSRYASSGPRPPWEIEQAADVRSEAAAINLTLSSPDAITAVGSNAQEDQSPVRRSSVKRKRSTARDDADELGEDGIFEDNISDLDPEFDPGDRQTSKKAKKAANSSSVPVVEPKKRGRKKKQPIVEKPSGEEQAEDTGASVTAMPEPAADVQTPEEKPKKKRGRPRKSDVAKPVEVSDEPMPAPERSAGKTTKSASAENGLVEDGSTTIEDSWKQPVVDASTDSKNAQPKPTTDKTVTRDVSPLKEADRNSLLASQSTISESNKSISKSMTPSQAGKAIYRVGLSKKSRIAPLLKIIRK</sequence>
<feature type="region of interest" description="Disordered" evidence="1">
    <location>
        <begin position="98"/>
        <end position="270"/>
    </location>
</feature>
<feature type="compositionally biased region" description="Polar residues" evidence="1">
    <location>
        <begin position="99"/>
        <end position="112"/>
    </location>
</feature>
<dbReference type="Proteomes" id="UP000758603">
    <property type="component" value="Unassembled WGS sequence"/>
</dbReference>
<gene>
    <name evidence="2" type="ORF">BKA67DRAFT_580546</name>
</gene>
<feature type="compositionally biased region" description="Polar residues" evidence="1">
    <location>
        <begin position="221"/>
        <end position="232"/>
    </location>
</feature>
<feature type="compositionally biased region" description="Polar residues" evidence="1">
    <location>
        <begin position="295"/>
        <end position="305"/>
    </location>
</feature>
<feature type="compositionally biased region" description="Polar residues" evidence="1">
    <location>
        <begin position="149"/>
        <end position="163"/>
    </location>
</feature>
<comment type="caution">
    <text evidence="2">The sequence shown here is derived from an EMBL/GenBank/DDBJ whole genome shotgun (WGS) entry which is preliminary data.</text>
</comment>
<dbReference type="GeneID" id="70132753"/>
<feature type="compositionally biased region" description="Polar residues" evidence="1">
    <location>
        <begin position="245"/>
        <end position="261"/>
    </location>
</feature>
<feature type="region of interest" description="Disordered" evidence="1">
    <location>
        <begin position="1"/>
        <end position="28"/>
    </location>
</feature>
<evidence type="ECO:0000256" key="1">
    <source>
        <dbReference type="SAM" id="MobiDB-lite"/>
    </source>
</evidence>
<feature type="compositionally biased region" description="Basic and acidic residues" evidence="1">
    <location>
        <begin position="488"/>
        <end position="505"/>
    </location>
</feature>
<accession>A0A9P8UCJ6</accession>
<dbReference type="AlphaFoldDB" id="A0A9P8UCJ6"/>
<feature type="compositionally biased region" description="Polar residues" evidence="1">
    <location>
        <begin position="508"/>
        <end position="530"/>
    </location>
</feature>